<dbReference type="OrthoDB" id="10338815at2759"/>
<evidence type="ECO:0000313" key="2">
    <source>
        <dbReference type="Proteomes" id="UP000019335"/>
    </source>
</evidence>
<reference evidence="1 2" key="1">
    <citation type="journal article" date="2014" name="Mol. Plant">
        <title>Chromosome Scale Genome Assembly and Transcriptome Profiling of Nannochloropsis gaditana in Nitrogen Depletion.</title>
        <authorList>
            <person name="Corteggiani Carpinelli E."/>
            <person name="Telatin A."/>
            <person name="Vitulo N."/>
            <person name="Forcato C."/>
            <person name="D'Angelo M."/>
            <person name="Schiavon R."/>
            <person name="Vezzi A."/>
            <person name="Giacometti G.M."/>
            <person name="Morosinotto T."/>
            <person name="Valle G."/>
        </authorList>
    </citation>
    <scope>NUCLEOTIDE SEQUENCE [LARGE SCALE GENOMIC DNA]</scope>
    <source>
        <strain evidence="1 2">B-31</strain>
    </source>
</reference>
<proteinExistence type="predicted"/>
<keyword evidence="2" id="KW-1185">Reference proteome</keyword>
<dbReference type="EMBL" id="AZIL01000511">
    <property type="protein sequence ID" value="EWM27302.1"/>
    <property type="molecule type" value="Genomic_DNA"/>
</dbReference>
<dbReference type="AlphaFoldDB" id="W7TMK8"/>
<comment type="caution">
    <text evidence="1">The sequence shown here is derived from an EMBL/GenBank/DDBJ whole genome shotgun (WGS) entry which is preliminary data.</text>
</comment>
<feature type="non-terminal residue" evidence="1">
    <location>
        <position position="190"/>
    </location>
</feature>
<dbReference type="Proteomes" id="UP000019335">
    <property type="component" value="Chromosome 7"/>
</dbReference>
<sequence length="190" mass="21014">MVRRAGVKHEACKNTAGARITSSPRFLLPFLLLSSCAAVRGAFPFLEGERGSMDNRGESRRNRWRDVSLYQMSSEKPGTYVRRCPTPRGLLFPLSVDPSEWPGCDDAYHVTWSLDVGDHLRGLSATNFAKLSRSMGYCPHRRCQLSDVGNSARPSQCPEGLCYTKLEKGSPTYGACCFQEDGQRGSEGGR</sequence>
<gene>
    <name evidence="1" type="ORF">Naga_101737g1</name>
</gene>
<evidence type="ECO:0000313" key="1">
    <source>
        <dbReference type="EMBL" id="EWM27302.1"/>
    </source>
</evidence>
<organism evidence="1 2">
    <name type="scientific">Nannochloropsis gaditana</name>
    <dbReference type="NCBI Taxonomy" id="72520"/>
    <lineage>
        <taxon>Eukaryota</taxon>
        <taxon>Sar</taxon>
        <taxon>Stramenopiles</taxon>
        <taxon>Ochrophyta</taxon>
        <taxon>Eustigmatophyceae</taxon>
        <taxon>Eustigmatales</taxon>
        <taxon>Monodopsidaceae</taxon>
        <taxon>Nannochloropsis</taxon>
    </lineage>
</organism>
<accession>W7TMK8</accession>
<protein>
    <submittedName>
        <fullName evidence="1">Uncharacterized protein</fullName>
    </submittedName>
</protein>
<name>W7TMK8_9STRA</name>